<evidence type="ECO:0000256" key="1">
    <source>
        <dbReference type="SAM" id="MobiDB-lite"/>
    </source>
</evidence>
<feature type="region of interest" description="Disordered" evidence="1">
    <location>
        <begin position="25"/>
        <end position="44"/>
    </location>
</feature>
<sequence length="92" mass="9976">MSLVKDVSEYGNMVFRRIQIASGVTHAEKNSSNQKQSSIFNNGEKEGQAVGGMAASNTSTVFSKNVVSAGYEFHLSIVPLCSEDEYVLKLVD</sequence>
<comment type="caution">
    <text evidence="2">The sequence shown here is derived from an EMBL/GenBank/DDBJ whole genome shotgun (WGS) entry which is preliminary data.</text>
</comment>
<keyword evidence="3" id="KW-1185">Reference proteome</keyword>
<dbReference type="AlphaFoldDB" id="A0AAD5R0X4"/>
<dbReference type="Proteomes" id="UP001196413">
    <property type="component" value="Unassembled WGS sequence"/>
</dbReference>
<evidence type="ECO:0000313" key="2">
    <source>
        <dbReference type="EMBL" id="KAJ1367545.1"/>
    </source>
</evidence>
<accession>A0AAD5R0X4</accession>
<feature type="compositionally biased region" description="Polar residues" evidence="1">
    <location>
        <begin position="30"/>
        <end position="41"/>
    </location>
</feature>
<dbReference type="EMBL" id="JAHQIW010005944">
    <property type="protein sequence ID" value="KAJ1367545.1"/>
    <property type="molecule type" value="Genomic_DNA"/>
</dbReference>
<reference evidence="2" key="1">
    <citation type="submission" date="2021-06" db="EMBL/GenBank/DDBJ databases">
        <title>Parelaphostrongylus tenuis whole genome reference sequence.</title>
        <authorList>
            <person name="Garwood T.J."/>
            <person name="Larsen P.A."/>
            <person name="Fountain-Jones N.M."/>
            <person name="Garbe J.R."/>
            <person name="Macchietto M.G."/>
            <person name="Kania S.A."/>
            <person name="Gerhold R.W."/>
            <person name="Richards J.E."/>
            <person name="Wolf T.M."/>
        </authorList>
    </citation>
    <scope>NUCLEOTIDE SEQUENCE</scope>
    <source>
        <strain evidence="2">MNPRO001-30</strain>
        <tissue evidence="2">Meninges</tissue>
    </source>
</reference>
<gene>
    <name evidence="2" type="ORF">KIN20_028477</name>
</gene>
<proteinExistence type="predicted"/>
<protein>
    <submittedName>
        <fullName evidence="2">Uncharacterized protein</fullName>
    </submittedName>
</protein>
<organism evidence="2 3">
    <name type="scientific">Parelaphostrongylus tenuis</name>
    <name type="common">Meningeal worm</name>
    <dbReference type="NCBI Taxonomy" id="148309"/>
    <lineage>
        <taxon>Eukaryota</taxon>
        <taxon>Metazoa</taxon>
        <taxon>Ecdysozoa</taxon>
        <taxon>Nematoda</taxon>
        <taxon>Chromadorea</taxon>
        <taxon>Rhabditida</taxon>
        <taxon>Rhabditina</taxon>
        <taxon>Rhabditomorpha</taxon>
        <taxon>Strongyloidea</taxon>
        <taxon>Metastrongylidae</taxon>
        <taxon>Parelaphostrongylus</taxon>
    </lineage>
</organism>
<name>A0AAD5R0X4_PARTN</name>
<evidence type="ECO:0000313" key="3">
    <source>
        <dbReference type="Proteomes" id="UP001196413"/>
    </source>
</evidence>